<sequence>MSSTSSTTSGRRIPPPPPPPIRNSSITSRTTTLSRTSPPSTSASASDRSSILSTATTGTSYTSGSSHTPTINNAVVGGLNPSLNKLVRQPPIPASARHRYEKVFYANVDARKKANLDKSQAQIPGLLGVPGVRTSSPTSIKKARKAAGWRGLSVDLITNPDENLPSLPPSQPESRRGSIESAESGGVIERGKDERLEGMVIRRIWMCSTLDREKLRAIWNGCEGSETGSLDVDAFVKAMWQIDEELRKARLNPSSFGPNYGQGSPSRRQPRRIGSILR</sequence>
<protein>
    <submittedName>
        <fullName evidence="1">Uncharacterized protein</fullName>
    </submittedName>
</protein>
<dbReference type="EMBL" id="MU117975">
    <property type="protein sequence ID" value="KAF9651474.1"/>
    <property type="molecule type" value="Genomic_DNA"/>
</dbReference>
<reference evidence="1" key="1">
    <citation type="submission" date="2019-10" db="EMBL/GenBank/DDBJ databases">
        <authorList>
            <consortium name="DOE Joint Genome Institute"/>
            <person name="Kuo A."/>
            <person name="Miyauchi S."/>
            <person name="Kiss E."/>
            <person name="Drula E."/>
            <person name="Kohler A."/>
            <person name="Sanchez-Garcia M."/>
            <person name="Andreopoulos B."/>
            <person name="Barry K.W."/>
            <person name="Bonito G."/>
            <person name="Buee M."/>
            <person name="Carver A."/>
            <person name="Chen C."/>
            <person name="Cichocki N."/>
            <person name="Clum A."/>
            <person name="Culley D."/>
            <person name="Crous P.W."/>
            <person name="Fauchery L."/>
            <person name="Girlanda M."/>
            <person name="Hayes R."/>
            <person name="Keri Z."/>
            <person name="Labutti K."/>
            <person name="Lipzen A."/>
            <person name="Lombard V."/>
            <person name="Magnuson J."/>
            <person name="Maillard F."/>
            <person name="Morin E."/>
            <person name="Murat C."/>
            <person name="Nolan M."/>
            <person name="Ohm R."/>
            <person name="Pangilinan J."/>
            <person name="Pereira M."/>
            <person name="Perotto S."/>
            <person name="Peter M."/>
            <person name="Riley R."/>
            <person name="Sitrit Y."/>
            <person name="Stielow B."/>
            <person name="Szollosi G."/>
            <person name="Zifcakova L."/>
            <person name="Stursova M."/>
            <person name="Spatafora J.W."/>
            <person name="Tedersoo L."/>
            <person name="Vaario L.-M."/>
            <person name="Yamada A."/>
            <person name="Yan M."/>
            <person name="Wang P."/>
            <person name="Xu J."/>
            <person name="Bruns T."/>
            <person name="Baldrian P."/>
            <person name="Vilgalys R."/>
            <person name="Henrissat B."/>
            <person name="Grigoriev I.V."/>
            <person name="Hibbett D."/>
            <person name="Nagy L.G."/>
            <person name="Martin F.M."/>
        </authorList>
    </citation>
    <scope>NUCLEOTIDE SEQUENCE</scope>
    <source>
        <strain evidence="1">P2</strain>
    </source>
</reference>
<evidence type="ECO:0000313" key="1">
    <source>
        <dbReference type="EMBL" id="KAF9651474.1"/>
    </source>
</evidence>
<comment type="caution">
    <text evidence="1">The sequence shown here is derived from an EMBL/GenBank/DDBJ whole genome shotgun (WGS) entry which is preliminary data.</text>
</comment>
<accession>A0ACB6ZPK9</accession>
<evidence type="ECO:0000313" key="2">
    <source>
        <dbReference type="Proteomes" id="UP000886501"/>
    </source>
</evidence>
<organism evidence="1 2">
    <name type="scientific">Thelephora ganbajun</name>
    <name type="common">Ganba fungus</name>
    <dbReference type="NCBI Taxonomy" id="370292"/>
    <lineage>
        <taxon>Eukaryota</taxon>
        <taxon>Fungi</taxon>
        <taxon>Dikarya</taxon>
        <taxon>Basidiomycota</taxon>
        <taxon>Agaricomycotina</taxon>
        <taxon>Agaricomycetes</taxon>
        <taxon>Thelephorales</taxon>
        <taxon>Thelephoraceae</taxon>
        <taxon>Thelephora</taxon>
    </lineage>
</organism>
<keyword evidence="2" id="KW-1185">Reference proteome</keyword>
<name>A0ACB6ZPK9_THEGA</name>
<gene>
    <name evidence="1" type="ORF">BDM02DRAFT_3091248</name>
</gene>
<proteinExistence type="predicted"/>
<reference evidence="1" key="2">
    <citation type="journal article" date="2020" name="Nat. Commun.">
        <title>Large-scale genome sequencing of mycorrhizal fungi provides insights into the early evolution of symbiotic traits.</title>
        <authorList>
            <person name="Miyauchi S."/>
            <person name="Kiss E."/>
            <person name="Kuo A."/>
            <person name="Drula E."/>
            <person name="Kohler A."/>
            <person name="Sanchez-Garcia M."/>
            <person name="Morin E."/>
            <person name="Andreopoulos B."/>
            <person name="Barry K.W."/>
            <person name="Bonito G."/>
            <person name="Buee M."/>
            <person name="Carver A."/>
            <person name="Chen C."/>
            <person name="Cichocki N."/>
            <person name="Clum A."/>
            <person name="Culley D."/>
            <person name="Crous P.W."/>
            <person name="Fauchery L."/>
            <person name="Girlanda M."/>
            <person name="Hayes R.D."/>
            <person name="Keri Z."/>
            <person name="LaButti K."/>
            <person name="Lipzen A."/>
            <person name="Lombard V."/>
            <person name="Magnuson J."/>
            <person name="Maillard F."/>
            <person name="Murat C."/>
            <person name="Nolan M."/>
            <person name="Ohm R.A."/>
            <person name="Pangilinan J."/>
            <person name="Pereira M.F."/>
            <person name="Perotto S."/>
            <person name="Peter M."/>
            <person name="Pfister S."/>
            <person name="Riley R."/>
            <person name="Sitrit Y."/>
            <person name="Stielow J.B."/>
            <person name="Szollosi G."/>
            <person name="Zifcakova L."/>
            <person name="Stursova M."/>
            <person name="Spatafora J.W."/>
            <person name="Tedersoo L."/>
            <person name="Vaario L.M."/>
            <person name="Yamada A."/>
            <person name="Yan M."/>
            <person name="Wang P."/>
            <person name="Xu J."/>
            <person name="Bruns T."/>
            <person name="Baldrian P."/>
            <person name="Vilgalys R."/>
            <person name="Dunand C."/>
            <person name="Henrissat B."/>
            <person name="Grigoriev I.V."/>
            <person name="Hibbett D."/>
            <person name="Nagy L.G."/>
            <person name="Martin F.M."/>
        </authorList>
    </citation>
    <scope>NUCLEOTIDE SEQUENCE</scope>
    <source>
        <strain evidence="1">P2</strain>
    </source>
</reference>
<dbReference type="Proteomes" id="UP000886501">
    <property type="component" value="Unassembled WGS sequence"/>
</dbReference>